<dbReference type="GO" id="GO:0009225">
    <property type="term" value="P:nucleotide-sugar metabolic process"/>
    <property type="evidence" value="ECO:0007669"/>
    <property type="project" value="TreeGrafter"/>
</dbReference>
<evidence type="ECO:0000259" key="5">
    <source>
        <dbReference type="Pfam" id="PF05028"/>
    </source>
</evidence>
<keyword evidence="8" id="KW-1185">Reference proteome</keyword>
<keyword evidence="3" id="KW-0378">Hydrolase</keyword>
<dbReference type="GO" id="GO:0004649">
    <property type="term" value="F:poly(ADP-ribose) glycohydrolase activity"/>
    <property type="evidence" value="ECO:0007669"/>
    <property type="project" value="UniProtKB-EC"/>
</dbReference>
<dbReference type="OrthoDB" id="1937899at2759"/>
<protein>
    <recommendedName>
        <fullName evidence="2">poly(ADP-ribose) glycohydrolase</fullName>
        <ecNumber evidence="2">3.2.1.143</ecNumber>
    </recommendedName>
</protein>
<dbReference type="Pfam" id="PF20811">
    <property type="entry name" value="PARG_cat_N"/>
    <property type="match status" value="1"/>
</dbReference>
<dbReference type="EC" id="3.2.1.143" evidence="2"/>
<feature type="active site" evidence="4">
    <location>
        <position position="155"/>
    </location>
</feature>
<dbReference type="InterPro" id="IPR007724">
    <property type="entry name" value="Poly_GlycHdrlase"/>
</dbReference>
<comment type="caution">
    <text evidence="7">The sequence shown here is derived from an EMBL/GenBank/DDBJ whole genome shotgun (WGS) entry which is preliminary data.</text>
</comment>
<proteinExistence type="inferred from homology"/>
<evidence type="ECO:0000313" key="8">
    <source>
        <dbReference type="Proteomes" id="UP000728185"/>
    </source>
</evidence>
<feature type="active site" evidence="4">
    <location>
        <position position="156"/>
    </location>
</feature>
<dbReference type="GO" id="GO:0005975">
    <property type="term" value="P:carbohydrate metabolic process"/>
    <property type="evidence" value="ECO:0007669"/>
    <property type="project" value="InterPro"/>
</dbReference>
<sequence length="331" mass="37783">MKTGQELSLTFSQLQVASILANAFFCTFPHRNSRKLDKEFASYPLINFDQLFSDVSRRGASRIPRFVRKREKLRCLLHYFYRVTEVMPTGAITFTRRKLGDRVPDWANSMHSFDQFGLHVNASGTIESSGSRTIHVDFADPYVGGLILDHGCVQEEILFLLQPELIASCLFAERLSDDETFIIEGAEQYSRHTGYGNSFHWVGDFQQSATDMTRDEWGRWRRTIVAMDATKFSAQTDQFETSKMLRELNKAYCGFCDNLAPYQKLPSVVATGNWGCGIFRGNVYLKALLQMLACCEAGKSMAYYTFGDTKLRDDLYDMYRFLSTEAITVGK</sequence>
<name>A0A8E0VJ41_9TREM</name>
<evidence type="ECO:0000313" key="7">
    <source>
        <dbReference type="EMBL" id="KAA0192312.1"/>
    </source>
</evidence>
<dbReference type="PANTHER" id="PTHR12837:SF15">
    <property type="entry name" value="POLY(ADP-RIBOSE) GLYCOHYDROLASE"/>
    <property type="match status" value="1"/>
</dbReference>
<evidence type="ECO:0000259" key="6">
    <source>
        <dbReference type="Pfam" id="PF20811"/>
    </source>
</evidence>
<gene>
    <name evidence="7" type="ORF">FBUS_02429</name>
</gene>
<dbReference type="Pfam" id="PF05028">
    <property type="entry name" value="PARG_cat_C"/>
    <property type="match status" value="1"/>
</dbReference>
<feature type="domain" description="PARG helical" evidence="6">
    <location>
        <begin position="2"/>
        <end position="96"/>
    </location>
</feature>
<dbReference type="InterPro" id="IPR048362">
    <property type="entry name" value="PARG_helical"/>
</dbReference>
<feature type="active site" evidence="4">
    <location>
        <position position="137"/>
    </location>
</feature>
<accession>A0A8E0VJ41</accession>
<comment type="similarity">
    <text evidence="1">Belongs to the poly(ADP-ribose) glycohydrolase family.</text>
</comment>
<dbReference type="GO" id="GO:0005634">
    <property type="term" value="C:nucleus"/>
    <property type="evidence" value="ECO:0007669"/>
    <property type="project" value="TreeGrafter"/>
</dbReference>
<reference evidence="7" key="1">
    <citation type="submission" date="2019-05" db="EMBL/GenBank/DDBJ databases">
        <title>Annotation for the trematode Fasciolopsis buski.</title>
        <authorList>
            <person name="Choi Y.-J."/>
        </authorList>
    </citation>
    <scope>NUCLEOTIDE SEQUENCE</scope>
    <source>
        <strain evidence="7">HT</strain>
        <tissue evidence="7">Whole worm</tissue>
    </source>
</reference>
<dbReference type="PANTHER" id="PTHR12837">
    <property type="entry name" value="POLY ADP-RIBOSE GLYCOHYDROLASE"/>
    <property type="match status" value="1"/>
</dbReference>
<dbReference type="EMBL" id="LUCM01005765">
    <property type="protein sequence ID" value="KAA0192312.1"/>
    <property type="molecule type" value="Genomic_DNA"/>
</dbReference>
<feature type="domain" description="PARG catalytic Macro" evidence="5">
    <location>
        <begin position="104"/>
        <end position="312"/>
    </location>
</feature>
<dbReference type="AlphaFoldDB" id="A0A8E0VJ41"/>
<dbReference type="GO" id="GO:0005737">
    <property type="term" value="C:cytoplasm"/>
    <property type="evidence" value="ECO:0007669"/>
    <property type="project" value="TreeGrafter"/>
</dbReference>
<dbReference type="GO" id="GO:0006282">
    <property type="term" value="P:regulation of DNA repair"/>
    <property type="evidence" value="ECO:0007669"/>
    <property type="project" value="InterPro"/>
</dbReference>
<dbReference type="Proteomes" id="UP000728185">
    <property type="component" value="Unassembled WGS sequence"/>
</dbReference>
<dbReference type="GO" id="GO:1990966">
    <property type="term" value="P:ATP generation from poly-ADP-D-ribose"/>
    <property type="evidence" value="ECO:0007669"/>
    <property type="project" value="TreeGrafter"/>
</dbReference>
<evidence type="ECO:0000256" key="1">
    <source>
        <dbReference type="ARBA" id="ARBA00009545"/>
    </source>
</evidence>
<evidence type="ECO:0000256" key="3">
    <source>
        <dbReference type="ARBA" id="ARBA00022801"/>
    </source>
</evidence>
<evidence type="ECO:0000256" key="4">
    <source>
        <dbReference type="PIRSR" id="PIRSR607724-1"/>
    </source>
</evidence>
<evidence type="ECO:0000256" key="2">
    <source>
        <dbReference type="ARBA" id="ARBA00012255"/>
    </source>
</evidence>
<organism evidence="7 8">
    <name type="scientific">Fasciolopsis buskii</name>
    <dbReference type="NCBI Taxonomy" id="27845"/>
    <lineage>
        <taxon>Eukaryota</taxon>
        <taxon>Metazoa</taxon>
        <taxon>Spiralia</taxon>
        <taxon>Lophotrochozoa</taxon>
        <taxon>Platyhelminthes</taxon>
        <taxon>Trematoda</taxon>
        <taxon>Digenea</taxon>
        <taxon>Plagiorchiida</taxon>
        <taxon>Echinostomata</taxon>
        <taxon>Echinostomatoidea</taxon>
        <taxon>Fasciolidae</taxon>
        <taxon>Fasciolopsis</taxon>
    </lineage>
</organism>
<dbReference type="InterPro" id="IPR046372">
    <property type="entry name" value="PARG_cat_C"/>
</dbReference>